<organism evidence="2 3">
    <name type="scientific">Salinibacter ruber</name>
    <dbReference type="NCBI Taxonomy" id="146919"/>
    <lineage>
        <taxon>Bacteria</taxon>
        <taxon>Pseudomonadati</taxon>
        <taxon>Rhodothermota</taxon>
        <taxon>Rhodothermia</taxon>
        <taxon>Rhodothermales</taxon>
        <taxon>Salinibacteraceae</taxon>
        <taxon>Salinibacter</taxon>
    </lineage>
</organism>
<proteinExistence type="predicted"/>
<dbReference type="AlphaFoldDB" id="A0A9X2R5G9"/>
<evidence type="ECO:0000313" key="2">
    <source>
        <dbReference type="EMBL" id="MCS3864650.1"/>
    </source>
</evidence>
<accession>A0A9X2R5G9</accession>
<dbReference type="RefSeq" id="WP_259083332.1">
    <property type="nucleotide sequence ID" value="NZ_JANTYZ010000002.1"/>
</dbReference>
<reference evidence="2" key="1">
    <citation type="submission" date="2022-08" db="EMBL/GenBank/DDBJ databases">
        <title>Genomic Encyclopedia of Type Strains, Phase V (KMG-V): Genome sequencing to study the core and pangenomes of soil and plant-associated prokaryotes.</title>
        <authorList>
            <person name="Whitman W."/>
        </authorList>
    </citation>
    <scope>NUCLEOTIDE SEQUENCE</scope>
    <source>
        <strain evidence="2">SP2016B</strain>
    </source>
</reference>
<protein>
    <recommendedName>
        <fullName evidence="4">DUF3368 domain-containing protein</fullName>
    </recommendedName>
</protein>
<evidence type="ECO:0000313" key="3">
    <source>
        <dbReference type="Proteomes" id="UP001155034"/>
    </source>
</evidence>
<feature type="region of interest" description="Disordered" evidence="1">
    <location>
        <begin position="46"/>
        <end position="88"/>
    </location>
</feature>
<evidence type="ECO:0008006" key="4">
    <source>
        <dbReference type="Google" id="ProtNLM"/>
    </source>
</evidence>
<dbReference type="Proteomes" id="UP001155034">
    <property type="component" value="Unassembled WGS sequence"/>
</dbReference>
<sequence length="165" mass="18091">MTVVSDTSPISYSVLTRTEEIIPELYGEALVPEAVHRELVHPNRPDVVRERISDSPAGIKEETVGSSNGERSPGKEEPGDLQDLDPGEREAIRLSVQEEAGLLIDERAGRTVARMYGIKVTGTIGVLGAATQKGLIDPGRAVRDLRQTSFRASADLYRWLLDKQQ</sequence>
<dbReference type="PANTHER" id="PTHR39550:SF1">
    <property type="entry name" value="SLL0658 PROTEIN"/>
    <property type="match status" value="1"/>
</dbReference>
<dbReference type="EMBL" id="JANTYZ010000002">
    <property type="protein sequence ID" value="MCS3864650.1"/>
    <property type="molecule type" value="Genomic_DNA"/>
</dbReference>
<name>A0A9X2R5G9_9BACT</name>
<feature type="compositionally biased region" description="Basic and acidic residues" evidence="1">
    <location>
        <begin position="46"/>
        <end position="63"/>
    </location>
</feature>
<comment type="caution">
    <text evidence="2">The sequence shown here is derived from an EMBL/GenBank/DDBJ whole genome shotgun (WGS) entry which is preliminary data.</text>
</comment>
<dbReference type="PANTHER" id="PTHR39550">
    <property type="entry name" value="SLL0658 PROTEIN"/>
    <property type="match status" value="1"/>
</dbReference>
<evidence type="ECO:0000256" key="1">
    <source>
        <dbReference type="SAM" id="MobiDB-lite"/>
    </source>
</evidence>
<gene>
    <name evidence="2" type="ORF">GGP82_001196</name>
</gene>
<dbReference type="InterPro" id="IPR021799">
    <property type="entry name" value="PIN-like_prokaryotic"/>
</dbReference>
<dbReference type="Pfam" id="PF11848">
    <property type="entry name" value="DUF3368"/>
    <property type="match status" value="1"/>
</dbReference>